<dbReference type="RefSeq" id="WP_007341124.1">
    <property type="nucleotide sequence ID" value="NZ_GL878494.1"/>
</dbReference>
<evidence type="ECO:0000313" key="1">
    <source>
        <dbReference type="EMBL" id="EGF12129.1"/>
    </source>
</evidence>
<protein>
    <submittedName>
        <fullName evidence="1">YfeA like protein</fullName>
    </submittedName>
</protein>
<evidence type="ECO:0000313" key="2">
    <source>
        <dbReference type="Proteomes" id="UP000004105"/>
    </source>
</evidence>
<dbReference type="AlphaFoldDB" id="F2B8U4"/>
<reference evidence="1 2" key="1">
    <citation type="submission" date="2011-02" db="EMBL/GenBank/DDBJ databases">
        <authorList>
            <person name="Muzny D."/>
            <person name="Qin X."/>
            <person name="Deng J."/>
            <person name="Jiang H."/>
            <person name="Liu Y."/>
            <person name="Qu J."/>
            <person name="Song X.-Z."/>
            <person name="Zhang L."/>
            <person name="Thornton R."/>
            <person name="Coyle M."/>
            <person name="Francisco L."/>
            <person name="Jackson L."/>
            <person name="Javaid M."/>
            <person name="Korchina V."/>
            <person name="Kovar C."/>
            <person name="Mata R."/>
            <person name="Mathew T."/>
            <person name="Ngo R."/>
            <person name="Nguyen L."/>
            <person name="Nguyen N."/>
            <person name="Okwuonu G."/>
            <person name="Ongeri F."/>
            <person name="Pham C."/>
            <person name="Simmons D."/>
            <person name="Wilczek-Boney K."/>
            <person name="Hale W."/>
            <person name="Jakkamsetti A."/>
            <person name="Pham P."/>
            <person name="Ruth R."/>
            <person name="San Lucas F."/>
            <person name="Warren J."/>
            <person name="Zhang J."/>
            <person name="Zhao Z."/>
            <person name="Zhou C."/>
            <person name="Zhu D."/>
            <person name="Lee S."/>
            <person name="Bess C."/>
            <person name="Blankenburg K."/>
            <person name="Forbes L."/>
            <person name="Fu Q."/>
            <person name="Gubbala S."/>
            <person name="Hirani K."/>
            <person name="Jayaseelan J.C."/>
            <person name="Lara F."/>
            <person name="Munidasa M."/>
            <person name="Palculict T."/>
            <person name="Patil S."/>
            <person name="Pu L.-L."/>
            <person name="Saada N."/>
            <person name="Tang L."/>
            <person name="Weissenberger G."/>
            <person name="Zhu Y."/>
            <person name="Hemphill L."/>
            <person name="Shang Y."/>
            <person name="Youmans B."/>
            <person name="Ayvaz T."/>
            <person name="Ross M."/>
            <person name="Santibanez J."/>
            <person name="Aqrawi P."/>
            <person name="Gross S."/>
            <person name="Joshi V."/>
            <person name="Fowler G."/>
            <person name="Nazareth L."/>
            <person name="Reid J."/>
            <person name="Worley K."/>
            <person name="Petrosino J."/>
            <person name="Highlander S."/>
            <person name="Gibbs R."/>
        </authorList>
    </citation>
    <scope>NUCLEOTIDE SEQUENCE [LARGE SCALE GENOMIC DNA]</scope>
    <source>
        <strain evidence="1 2">ATCC BAA-1200</strain>
    </source>
</reference>
<comment type="caution">
    <text evidence="1">The sequence shown here is derived from an EMBL/GenBank/DDBJ whole genome shotgun (WGS) entry which is preliminary data.</text>
</comment>
<dbReference type="OrthoDB" id="8609705at2"/>
<accession>F2B8U4</accession>
<dbReference type="Proteomes" id="UP000004105">
    <property type="component" value="Unassembled WGS sequence"/>
</dbReference>
<name>F2B8U4_9NEIS</name>
<organism evidence="1 2">
    <name type="scientific">Neisseria bacilliformis ATCC BAA-1200</name>
    <dbReference type="NCBI Taxonomy" id="888742"/>
    <lineage>
        <taxon>Bacteria</taxon>
        <taxon>Pseudomonadati</taxon>
        <taxon>Pseudomonadota</taxon>
        <taxon>Betaproteobacteria</taxon>
        <taxon>Neisseriales</taxon>
        <taxon>Neisseriaceae</taxon>
        <taxon>Neisseria</taxon>
    </lineage>
</organism>
<keyword evidence="2" id="KW-1185">Reference proteome</keyword>
<sequence length="245" mass="27560">MRPDAALLHTVDMTIADTYAEDDTVYLAALWDEPVVYVTQFAQALNSVTAGYFLSCYVSLYGYDEWAALNEDIVHKQTGLGRGRWYAVRDTLLTAGVLENQRDTGVSLYRLNGECLEKMVRNNAALRLSDIASPPVSLNRLHLRTLLHFGLSFKAALYLAVVQSETPHRSLNGREAWSDWVLLPEQNVRERSFLSKAEQRRAGEALCGIGVLEYGYGGFPRMRRCRYSLNRLAVLTTAYMQALAV</sequence>
<dbReference type="EMBL" id="AFAY01000003">
    <property type="protein sequence ID" value="EGF12129.1"/>
    <property type="molecule type" value="Genomic_DNA"/>
</dbReference>
<gene>
    <name evidence="1" type="ORF">HMPREF9123_0109</name>
</gene>
<proteinExistence type="predicted"/>
<dbReference type="HOGENOM" id="CLU_1106232_0_0_4"/>